<dbReference type="Gene3D" id="2.40.70.10">
    <property type="entry name" value="Acid Proteases"/>
    <property type="match status" value="1"/>
</dbReference>
<dbReference type="InterPro" id="IPR041577">
    <property type="entry name" value="RT_RNaseH_2"/>
</dbReference>
<dbReference type="CDD" id="cd05481">
    <property type="entry name" value="retropepsin_like_LTR_1"/>
    <property type="match status" value="1"/>
</dbReference>
<gene>
    <name evidence="2" type="ORF">PACLA_8A001456</name>
</gene>
<evidence type="ECO:0000313" key="3">
    <source>
        <dbReference type="Proteomes" id="UP001152795"/>
    </source>
</evidence>
<protein>
    <submittedName>
        <fullName evidence="2">Transposon Ty3-G Gag-Pol poly</fullName>
    </submittedName>
</protein>
<dbReference type="Pfam" id="PF00078">
    <property type="entry name" value="RVT_1"/>
    <property type="match status" value="1"/>
</dbReference>
<dbReference type="InterPro" id="IPR021109">
    <property type="entry name" value="Peptidase_aspartic_dom_sf"/>
</dbReference>
<dbReference type="PANTHER" id="PTHR37984:SF8">
    <property type="entry name" value="CCHC-TYPE DOMAIN-CONTAINING PROTEIN"/>
    <property type="match status" value="1"/>
</dbReference>
<dbReference type="Gene3D" id="1.10.340.70">
    <property type="match status" value="1"/>
</dbReference>
<dbReference type="InterPro" id="IPR043128">
    <property type="entry name" value="Rev_trsase/Diguanyl_cyclase"/>
</dbReference>
<dbReference type="Proteomes" id="UP001152795">
    <property type="component" value="Unassembled WGS sequence"/>
</dbReference>
<dbReference type="PANTHER" id="PTHR37984">
    <property type="entry name" value="PROTEIN CBG26694"/>
    <property type="match status" value="1"/>
</dbReference>
<evidence type="ECO:0000256" key="1">
    <source>
        <dbReference type="SAM" id="MobiDB-lite"/>
    </source>
</evidence>
<dbReference type="SUPFAM" id="SSF53098">
    <property type="entry name" value="Ribonuclease H-like"/>
    <property type="match status" value="1"/>
</dbReference>
<dbReference type="Gene3D" id="3.10.10.10">
    <property type="entry name" value="HIV Type 1 Reverse Transcriptase, subunit A, domain 1"/>
    <property type="match status" value="1"/>
</dbReference>
<dbReference type="InterPro" id="IPR043502">
    <property type="entry name" value="DNA/RNA_pol_sf"/>
</dbReference>
<name>A0A7D9EGB0_PARCT</name>
<dbReference type="Pfam" id="PF17919">
    <property type="entry name" value="RT_RNaseH_2"/>
    <property type="match status" value="1"/>
</dbReference>
<dbReference type="SUPFAM" id="SSF56672">
    <property type="entry name" value="DNA/RNA polymerases"/>
    <property type="match status" value="1"/>
</dbReference>
<comment type="caution">
    <text evidence="2">The sequence shown here is derived from an EMBL/GenBank/DDBJ whole genome shotgun (WGS) entry which is preliminary data.</text>
</comment>
<accession>A0A7D9EGB0</accession>
<dbReference type="InterPro" id="IPR001584">
    <property type="entry name" value="Integrase_cat-core"/>
</dbReference>
<dbReference type="FunFam" id="3.30.70.270:FF:000026">
    <property type="entry name" value="Transposon Ty3-G Gag-Pol polyprotein"/>
    <property type="match status" value="1"/>
</dbReference>
<dbReference type="Gene3D" id="3.30.70.270">
    <property type="match status" value="2"/>
</dbReference>
<dbReference type="InterPro" id="IPR036397">
    <property type="entry name" value="RNaseH_sf"/>
</dbReference>
<dbReference type="SUPFAM" id="SSF50630">
    <property type="entry name" value="Acid proteases"/>
    <property type="match status" value="1"/>
</dbReference>
<dbReference type="CDD" id="cd01647">
    <property type="entry name" value="RT_LTR"/>
    <property type="match status" value="1"/>
</dbReference>
<dbReference type="InterPro" id="IPR012337">
    <property type="entry name" value="RNaseH-like_sf"/>
</dbReference>
<evidence type="ECO:0000313" key="2">
    <source>
        <dbReference type="EMBL" id="CAB4009724.1"/>
    </source>
</evidence>
<dbReference type="PROSITE" id="PS50878">
    <property type="entry name" value="RT_POL"/>
    <property type="match status" value="1"/>
</dbReference>
<dbReference type="Gene3D" id="3.30.420.10">
    <property type="entry name" value="Ribonuclease H-like superfamily/Ribonuclease H"/>
    <property type="match status" value="1"/>
</dbReference>
<proteinExistence type="predicted"/>
<sequence length="1332" mass="152439">MAKFKTPEMSWIVQDLNQEWRRFYRQAMCIFEGPLHDKEDGVKVSYVKLWVGDKGLDVFEGFTFAEPADAKKLDIVLKKFEDYCTPRKNYIMAALKFNERRQGDNESFESFVTDLRILVKDCGYKDEERMVRDAIVFSCKHTKVREKCIDLADTLTLEKAIEIGRSHETNLASLKKLTKDEDPSINAIKPVQYRQRDPRSRRYSNKLHTERENPSRGLDSMSNDRCGRCGFDKNHQRCPAMGQQCRRCQKMNHYAKVCRAKPVNNVQLQGKEDTSSEDSDSSLFVYAIESTIPSEDEQFYETVDVENIKVKFQLDSGAKANVMSFKTYNNLKCTSLRPLKKTNTVLVSFSKHKLKPFGEVVLKVMYKDHTEDIKFFVVESEVESVLSGNTCVKLGLLKRVYQVVSQEASLKKVTLDDYPELFKGLGCLPGDYHIELNEGATPVVHAPRKVPIPQREKVIEELKRMERLGVIVRQEEATDWVNSMVVVQKPNGAVRLCIDPRDLNAAMKRSHHPMKTVDEVASRLEGANTFSILDAKNGFWQLKLDEESSLLCTFNTPIGRYRFTRLPFGVKCAPEIFQRTMDRMVEDLDGVEVIMDDVIVAGDETTHDKRLTKFLERASTQGLKLNREKCKIRQREVPYVGHLLTAEGLKMDPRKVEAIREMPTPNSKEDVKRFLGFVQFLSRYIPGLSKVDAPLRGLEKADVLFHWDQPQQTSFEKIKELVSQSPVLQYYDVTKPVTIQCDASGKGLGAVLLQEGKPVCYASRALTDTESRYAAIEAEMLAVVFACRKFHQYIYGRSVVVETDHKPLQAISSKPLSQVPLRLQKMILNVRGYDVKIRYVPGCKQVLADTLSRASLPNTEQEIYEEFQEVHMVLAVSDERYEEFQKETKTDPELQAVLTLVKSGWPDTKQQVPVEARPYWTFRDEVVTADGLLFKGTRLIVPRVLRSDMLCQIHKSHLGIVKCRQRARDVLFWPGMSVHIEEMVANCSVCADYANKQPSEPLKPTVPPKFPWEKIGTDLFEFRGEHFLVSVCYRSKFPEVTKMESTRSSAVVDELKRQFCVHGIPAEVISDNGPQYSSREFQEFAKEYGFKHTTSSPHFPRANGEAERAIQTIKNLWRKSNDKYLALLHYRTTPLPNIELSPAQLLMGRRLRNDLPVMESLLQPANNSPQRISKYLMKTKEDQKKYHDKHASKELKELQPGAKVRLEPWTYSKEWKPATVVRHHHTPRSYVVQTEDGRKYRRNRQHLRVCPALGSDSNDQTIAPVVDKEMSSPEKADPLSVGADQSTALSIVNPDPLPLPEMFPPPGPPAETTSPYVTRSGRLVVKPKRFGW</sequence>
<dbReference type="InterPro" id="IPR000477">
    <property type="entry name" value="RT_dom"/>
</dbReference>
<dbReference type="InterPro" id="IPR041588">
    <property type="entry name" value="Integrase_H2C2"/>
</dbReference>
<dbReference type="InterPro" id="IPR050951">
    <property type="entry name" value="Retrovirus_Pol_polyprotein"/>
</dbReference>
<keyword evidence="3" id="KW-1185">Reference proteome</keyword>
<dbReference type="GO" id="GO:0003676">
    <property type="term" value="F:nucleic acid binding"/>
    <property type="evidence" value="ECO:0007669"/>
    <property type="project" value="InterPro"/>
</dbReference>
<dbReference type="OrthoDB" id="5988199at2759"/>
<reference evidence="2" key="1">
    <citation type="submission" date="2020-04" db="EMBL/GenBank/DDBJ databases">
        <authorList>
            <person name="Alioto T."/>
            <person name="Alioto T."/>
            <person name="Gomez Garrido J."/>
        </authorList>
    </citation>
    <scope>NUCLEOTIDE SEQUENCE</scope>
    <source>
        <strain evidence="2">A484AB</strain>
    </source>
</reference>
<dbReference type="CDD" id="cd09274">
    <property type="entry name" value="RNase_HI_RT_Ty3"/>
    <property type="match status" value="1"/>
</dbReference>
<dbReference type="FunFam" id="3.30.420.10:FF:000063">
    <property type="entry name" value="Retrovirus-related Pol polyprotein from transposon 297-like Protein"/>
    <property type="match status" value="1"/>
</dbReference>
<dbReference type="PROSITE" id="PS50994">
    <property type="entry name" value="INTEGRASE"/>
    <property type="match status" value="1"/>
</dbReference>
<dbReference type="EMBL" id="CACRXK020006552">
    <property type="protein sequence ID" value="CAB4009724.1"/>
    <property type="molecule type" value="Genomic_DNA"/>
</dbReference>
<dbReference type="FunFam" id="1.10.340.70:FF:000003">
    <property type="entry name" value="Protein CBG25708"/>
    <property type="match status" value="1"/>
</dbReference>
<organism evidence="2 3">
    <name type="scientific">Paramuricea clavata</name>
    <name type="common">Red gorgonian</name>
    <name type="synonym">Violescent sea-whip</name>
    <dbReference type="NCBI Taxonomy" id="317549"/>
    <lineage>
        <taxon>Eukaryota</taxon>
        <taxon>Metazoa</taxon>
        <taxon>Cnidaria</taxon>
        <taxon>Anthozoa</taxon>
        <taxon>Octocorallia</taxon>
        <taxon>Malacalcyonacea</taxon>
        <taxon>Plexauridae</taxon>
        <taxon>Paramuricea</taxon>
    </lineage>
</organism>
<dbReference type="Pfam" id="PF00665">
    <property type="entry name" value="rve"/>
    <property type="match status" value="1"/>
</dbReference>
<feature type="region of interest" description="Disordered" evidence="1">
    <location>
        <begin position="185"/>
        <end position="219"/>
    </location>
</feature>
<dbReference type="Pfam" id="PF17921">
    <property type="entry name" value="Integrase_H2C2"/>
    <property type="match status" value="1"/>
</dbReference>
<dbReference type="GO" id="GO:0015074">
    <property type="term" value="P:DNA integration"/>
    <property type="evidence" value="ECO:0007669"/>
    <property type="project" value="InterPro"/>
</dbReference>